<keyword evidence="1" id="KW-0732">Signal</keyword>
<protein>
    <recommendedName>
        <fullName evidence="4">PRC-barrel domain-containing protein</fullName>
    </recommendedName>
</protein>
<evidence type="ECO:0000256" key="1">
    <source>
        <dbReference type="SAM" id="SignalP"/>
    </source>
</evidence>
<gene>
    <name evidence="2" type="ORF">SAMN04488047_1653</name>
</gene>
<feature type="chain" id="PRO_5011693876" description="PRC-barrel domain-containing protein" evidence="1">
    <location>
        <begin position="23"/>
        <end position="202"/>
    </location>
</feature>
<dbReference type="Proteomes" id="UP000199356">
    <property type="component" value="Unassembled WGS sequence"/>
</dbReference>
<dbReference type="EMBL" id="FOXA01000065">
    <property type="protein sequence ID" value="SFQ24669.1"/>
    <property type="molecule type" value="Genomic_DNA"/>
</dbReference>
<evidence type="ECO:0008006" key="4">
    <source>
        <dbReference type="Google" id="ProtNLM"/>
    </source>
</evidence>
<feature type="signal peptide" evidence="1">
    <location>
        <begin position="1"/>
        <end position="22"/>
    </location>
</feature>
<organism evidence="2 3">
    <name type="scientific">Tranquillimonas alkanivorans</name>
    <dbReference type="NCBI Taxonomy" id="441119"/>
    <lineage>
        <taxon>Bacteria</taxon>
        <taxon>Pseudomonadati</taxon>
        <taxon>Pseudomonadota</taxon>
        <taxon>Alphaproteobacteria</taxon>
        <taxon>Rhodobacterales</taxon>
        <taxon>Roseobacteraceae</taxon>
        <taxon>Tranquillimonas</taxon>
    </lineage>
</organism>
<keyword evidence="3" id="KW-1185">Reference proteome</keyword>
<dbReference type="RefSeq" id="WP_093425995.1">
    <property type="nucleotide sequence ID" value="NZ_FOXA01000065.1"/>
</dbReference>
<proteinExistence type="predicted"/>
<accession>A0A1I5WY77</accession>
<evidence type="ECO:0000313" key="3">
    <source>
        <dbReference type="Proteomes" id="UP000199356"/>
    </source>
</evidence>
<name>A0A1I5WY77_9RHOB</name>
<reference evidence="2 3" key="1">
    <citation type="submission" date="2016-10" db="EMBL/GenBank/DDBJ databases">
        <authorList>
            <person name="de Groot N.N."/>
        </authorList>
    </citation>
    <scope>NUCLEOTIDE SEQUENCE [LARGE SCALE GENOMIC DNA]</scope>
    <source>
        <strain evidence="2 3">DSM 19547</strain>
    </source>
</reference>
<evidence type="ECO:0000313" key="2">
    <source>
        <dbReference type="EMBL" id="SFQ24669.1"/>
    </source>
</evidence>
<dbReference type="STRING" id="441119.SAMN04488047_1653"/>
<dbReference type="OrthoDB" id="281044at204455"/>
<dbReference type="AlphaFoldDB" id="A0A1I5WY77"/>
<sequence length="202" mass="21134">MTPGIKSVLAAISLTVAGNVAAAQATPAEKVARSLAAEMSASAATLEAGKRHEGTKPLDRALHLAEFAEQSAEVGTDVFRNALEALKAARHELQMGRPEQAVARLTDGARALEQTPGGLRLGGVDPDRLDEIEGLPVLNLHGHELGEIVGFTQGENGAIARVEHGDFIFFGGNETPLEADRLLSGGGFVVLPEDILPEAFES</sequence>